<reference evidence="2" key="1">
    <citation type="journal article" date="2020" name="bioRxiv">
        <title>Chromosome-level reference genome of the European wasp spider Argiope bruennichi: a resource for studies on range expansion and evolutionary adaptation.</title>
        <authorList>
            <person name="Sheffer M.M."/>
            <person name="Hoppe A."/>
            <person name="Krehenwinkel H."/>
            <person name="Uhl G."/>
            <person name="Kuss A.W."/>
            <person name="Jensen L."/>
            <person name="Jensen C."/>
            <person name="Gillespie R.G."/>
            <person name="Hoff K.J."/>
            <person name="Prost S."/>
        </authorList>
    </citation>
    <scope>NUCLEOTIDE SEQUENCE</scope>
</reference>
<evidence type="ECO:0000256" key="1">
    <source>
        <dbReference type="SAM" id="MobiDB-lite"/>
    </source>
</evidence>
<keyword evidence="3" id="KW-1185">Reference proteome</keyword>
<dbReference type="AlphaFoldDB" id="A0A8T0EV33"/>
<name>A0A8T0EV33_ARGBR</name>
<proteinExistence type="predicted"/>
<feature type="region of interest" description="Disordered" evidence="1">
    <location>
        <begin position="1"/>
        <end position="25"/>
    </location>
</feature>
<evidence type="ECO:0000313" key="3">
    <source>
        <dbReference type="Proteomes" id="UP000807504"/>
    </source>
</evidence>
<comment type="caution">
    <text evidence="2">The sequence shown here is derived from an EMBL/GenBank/DDBJ whole genome shotgun (WGS) entry which is preliminary data.</text>
</comment>
<organism evidence="2 3">
    <name type="scientific">Argiope bruennichi</name>
    <name type="common">Wasp spider</name>
    <name type="synonym">Aranea bruennichi</name>
    <dbReference type="NCBI Taxonomy" id="94029"/>
    <lineage>
        <taxon>Eukaryota</taxon>
        <taxon>Metazoa</taxon>
        <taxon>Ecdysozoa</taxon>
        <taxon>Arthropoda</taxon>
        <taxon>Chelicerata</taxon>
        <taxon>Arachnida</taxon>
        <taxon>Araneae</taxon>
        <taxon>Araneomorphae</taxon>
        <taxon>Entelegynae</taxon>
        <taxon>Araneoidea</taxon>
        <taxon>Araneidae</taxon>
        <taxon>Argiope</taxon>
    </lineage>
</organism>
<gene>
    <name evidence="2" type="ORF">HNY73_014670</name>
</gene>
<sequence>MGQFFNRIRGGRGQPAENSLRPGGRSWTRGFMVFFTRVFGDKNQEQAPPGPTVKLEIRPQSGMERRRGRSVQRPEGDMSRMEGGGPKRGQARTGAQGRLLGGGSSEKPARIFMVDKAQDQDPPGGSNARQHSQHQAGPGAIRR</sequence>
<feature type="region of interest" description="Disordered" evidence="1">
    <location>
        <begin position="41"/>
        <end position="143"/>
    </location>
</feature>
<evidence type="ECO:0000313" key="2">
    <source>
        <dbReference type="EMBL" id="KAF8777889.1"/>
    </source>
</evidence>
<accession>A0A8T0EV33</accession>
<dbReference type="Proteomes" id="UP000807504">
    <property type="component" value="Unassembled WGS sequence"/>
</dbReference>
<reference evidence="2" key="2">
    <citation type="submission" date="2020-06" db="EMBL/GenBank/DDBJ databases">
        <authorList>
            <person name="Sheffer M."/>
        </authorList>
    </citation>
    <scope>NUCLEOTIDE SEQUENCE</scope>
</reference>
<dbReference type="EMBL" id="JABXBU010002072">
    <property type="protein sequence ID" value="KAF8777889.1"/>
    <property type="molecule type" value="Genomic_DNA"/>
</dbReference>
<protein>
    <submittedName>
        <fullName evidence="2">Uncharacterized protein</fullName>
    </submittedName>
</protein>